<dbReference type="PRINTS" id="PR00313">
    <property type="entry name" value="CABNDNGRPT"/>
</dbReference>
<keyword evidence="6" id="KW-1185">Reference proteome</keyword>
<feature type="region of interest" description="Disordered" evidence="3">
    <location>
        <begin position="80"/>
        <end position="200"/>
    </location>
</feature>
<proteinExistence type="predicted"/>
<evidence type="ECO:0000256" key="4">
    <source>
        <dbReference type="SAM" id="Phobius"/>
    </source>
</evidence>
<dbReference type="Gene3D" id="2.150.10.10">
    <property type="entry name" value="Serralysin-like metalloprotease, C-terminal"/>
    <property type="match status" value="3"/>
</dbReference>
<evidence type="ECO:0000256" key="1">
    <source>
        <dbReference type="ARBA" id="ARBA00004613"/>
    </source>
</evidence>
<dbReference type="EMBL" id="QFVT01000005">
    <property type="protein sequence ID" value="PYC47703.1"/>
    <property type="molecule type" value="Genomic_DNA"/>
</dbReference>
<comment type="caution">
    <text evidence="5">The sequence shown here is derived from an EMBL/GenBank/DDBJ whole genome shotgun (WGS) entry which is preliminary data.</text>
</comment>
<reference evidence="5 6" key="1">
    <citation type="submission" date="2018-05" db="EMBL/GenBank/DDBJ databases">
        <title>Oceanovita maritima gen. nov., sp. nov., a marine bacterium in the family Rhodobacteraceae isolated from surface seawater of Lundu port Xiamen, China.</title>
        <authorList>
            <person name="Hetharua B.H."/>
            <person name="Min D."/>
            <person name="Liao H."/>
            <person name="Tian Y."/>
        </authorList>
    </citation>
    <scope>NUCLEOTIDE SEQUENCE [LARGE SCALE GENOMIC DNA]</scope>
    <source>
        <strain evidence="5 6">FSX-11</strain>
    </source>
</reference>
<sequence>MVGRVLRDKCTMLMLAGLLGMMVVGATAFVNMDDEESDAVTEESDAPSGANAAAVQDVSDLLTEVEEIDSADDRAASDLQLEATDEHPIEDATATDDVTATEDVTTQGDDWLRGGAEADQLEGASGDDEIHGEDGNDILSGDEGDDELHGEDGEDALFGGAGNDLLYGHNENDNLYGEDGDDTLDGGSGNDTLTGGDGNDALHGGLDSDYIDGGLGADTLFGGAGNDVISGLCDDADADPDDISDVDGGDYLNGGDGDDLIVAGCYDIVTGGDGADVICAGDWIPDGARAEVMDFAAGSDTLVLVYDDSTDPDADPDIELRADPDAAGGVIVTMNGADVVLVRNGEDFSLADITLMSQSVAQAGLLAG</sequence>
<dbReference type="PROSITE" id="PS00330">
    <property type="entry name" value="HEMOLYSIN_CALCIUM"/>
    <property type="match status" value="3"/>
</dbReference>
<evidence type="ECO:0000256" key="2">
    <source>
        <dbReference type="ARBA" id="ARBA00022525"/>
    </source>
</evidence>
<feature type="compositionally biased region" description="Low complexity" evidence="3">
    <location>
        <begin position="91"/>
        <end position="106"/>
    </location>
</feature>
<keyword evidence="2" id="KW-0964">Secreted</keyword>
<dbReference type="OrthoDB" id="9342475at2"/>
<dbReference type="InterPro" id="IPR011049">
    <property type="entry name" value="Serralysin-like_metalloprot_C"/>
</dbReference>
<keyword evidence="4" id="KW-0472">Membrane</keyword>
<dbReference type="AlphaFoldDB" id="A0A2V4NC03"/>
<gene>
    <name evidence="5" type="ORF">DI396_09755</name>
</gene>
<dbReference type="PANTHER" id="PTHR38340:SF1">
    <property type="entry name" value="S-LAYER PROTEIN"/>
    <property type="match status" value="1"/>
</dbReference>
<dbReference type="PANTHER" id="PTHR38340">
    <property type="entry name" value="S-LAYER PROTEIN"/>
    <property type="match status" value="1"/>
</dbReference>
<dbReference type="GO" id="GO:0005509">
    <property type="term" value="F:calcium ion binding"/>
    <property type="evidence" value="ECO:0007669"/>
    <property type="project" value="InterPro"/>
</dbReference>
<evidence type="ECO:0000313" key="6">
    <source>
        <dbReference type="Proteomes" id="UP000248012"/>
    </source>
</evidence>
<dbReference type="InterPro" id="IPR001343">
    <property type="entry name" value="Hemolysn_Ca-bd"/>
</dbReference>
<comment type="subcellular location">
    <subcellularLocation>
        <location evidence="1">Secreted</location>
    </subcellularLocation>
</comment>
<dbReference type="InterPro" id="IPR050557">
    <property type="entry name" value="RTX_toxin/Mannuronan_C5-epim"/>
</dbReference>
<dbReference type="SUPFAM" id="SSF51120">
    <property type="entry name" value="beta-Roll"/>
    <property type="match status" value="2"/>
</dbReference>
<keyword evidence="4" id="KW-0812">Transmembrane</keyword>
<dbReference type="Pfam" id="PF00353">
    <property type="entry name" value="HemolysinCabind"/>
    <property type="match status" value="4"/>
</dbReference>
<evidence type="ECO:0000313" key="5">
    <source>
        <dbReference type="EMBL" id="PYC47703.1"/>
    </source>
</evidence>
<keyword evidence="4" id="KW-1133">Transmembrane helix</keyword>
<dbReference type="GO" id="GO:0005576">
    <property type="term" value="C:extracellular region"/>
    <property type="evidence" value="ECO:0007669"/>
    <property type="project" value="UniProtKB-SubCell"/>
</dbReference>
<evidence type="ECO:0000256" key="3">
    <source>
        <dbReference type="SAM" id="MobiDB-lite"/>
    </source>
</evidence>
<dbReference type="InterPro" id="IPR018511">
    <property type="entry name" value="Hemolysin-typ_Ca-bd_CS"/>
</dbReference>
<protein>
    <submittedName>
        <fullName evidence="5">Type I secretion protein</fullName>
    </submittedName>
</protein>
<dbReference type="Proteomes" id="UP000248012">
    <property type="component" value="Unassembled WGS sequence"/>
</dbReference>
<organism evidence="5 6">
    <name type="scientific">Litorivita pollutaquae</name>
    <dbReference type="NCBI Taxonomy" id="2200892"/>
    <lineage>
        <taxon>Bacteria</taxon>
        <taxon>Pseudomonadati</taxon>
        <taxon>Pseudomonadota</taxon>
        <taxon>Alphaproteobacteria</taxon>
        <taxon>Rhodobacterales</taxon>
        <taxon>Paracoccaceae</taxon>
        <taxon>Litorivita</taxon>
    </lineage>
</organism>
<feature type="compositionally biased region" description="Acidic residues" evidence="3">
    <location>
        <begin position="140"/>
        <end position="155"/>
    </location>
</feature>
<feature type="transmembrane region" description="Helical" evidence="4">
    <location>
        <begin position="12"/>
        <end position="30"/>
    </location>
</feature>
<name>A0A2V4NC03_9RHOB</name>
<accession>A0A2V4NC03</accession>